<evidence type="ECO:0000256" key="2">
    <source>
        <dbReference type="ARBA" id="ARBA00022837"/>
    </source>
</evidence>
<dbReference type="CDD" id="cd00030">
    <property type="entry name" value="C2"/>
    <property type="match status" value="1"/>
</dbReference>
<evidence type="ECO:0000313" key="5">
    <source>
        <dbReference type="Proteomes" id="UP001212841"/>
    </source>
</evidence>
<dbReference type="InterPro" id="IPR035892">
    <property type="entry name" value="C2_domain_sf"/>
</dbReference>
<dbReference type="EMBL" id="JADGJD010001467">
    <property type="protein sequence ID" value="KAJ3041684.1"/>
    <property type="molecule type" value="Genomic_DNA"/>
</dbReference>
<proteinExistence type="predicted"/>
<evidence type="ECO:0000256" key="1">
    <source>
        <dbReference type="ARBA" id="ARBA00022723"/>
    </source>
</evidence>
<dbReference type="PANTHER" id="PTHR45911">
    <property type="entry name" value="C2 DOMAIN-CONTAINING PROTEIN"/>
    <property type="match status" value="1"/>
</dbReference>
<dbReference type="GO" id="GO:0016020">
    <property type="term" value="C:membrane"/>
    <property type="evidence" value="ECO:0007669"/>
    <property type="project" value="TreeGrafter"/>
</dbReference>
<dbReference type="SUPFAM" id="SSF49562">
    <property type="entry name" value="C2 domain (Calcium/lipid-binding domain, CaLB)"/>
    <property type="match status" value="1"/>
</dbReference>
<protein>
    <recommendedName>
        <fullName evidence="3">C2 domain-containing protein</fullName>
    </recommendedName>
</protein>
<keyword evidence="1" id="KW-0479">Metal-binding</keyword>
<accession>A0AAD5X1D8</accession>
<reference evidence="4" key="1">
    <citation type="submission" date="2020-05" db="EMBL/GenBank/DDBJ databases">
        <title>Phylogenomic resolution of chytrid fungi.</title>
        <authorList>
            <person name="Stajich J.E."/>
            <person name="Amses K."/>
            <person name="Simmons R."/>
            <person name="Seto K."/>
            <person name="Myers J."/>
            <person name="Bonds A."/>
            <person name="Quandt C.A."/>
            <person name="Barry K."/>
            <person name="Liu P."/>
            <person name="Grigoriev I."/>
            <person name="Longcore J.E."/>
            <person name="James T.Y."/>
        </authorList>
    </citation>
    <scope>NUCLEOTIDE SEQUENCE</scope>
    <source>
        <strain evidence="4">JEL0318</strain>
    </source>
</reference>
<dbReference type="Pfam" id="PF00168">
    <property type="entry name" value="C2"/>
    <property type="match status" value="1"/>
</dbReference>
<evidence type="ECO:0000313" key="4">
    <source>
        <dbReference type="EMBL" id="KAJ3041684.1"/>
    </source>
</evidence>
<dbReference type="Proteomes" id="UP001212841">
    <property type="component" value="Unassembled WGS sequence"/>
</dbReference>
<dbReference type="Gene3D" id="2.60.40.150">
    <property type="entry name" value="C2 domain"/>
    <property type="match status" value="1"/>
</dbReference>
<dbReference type="SMART" id="SM00239">
    <property type="entry name" value="C2"/>
    <property type="match status" value="1"/>
</dbReference>
<dbReference type="InterPro" id="IPR000008">
    <property type="entry name" value="C2_dom"/>
</dbReference>
<sequence length="120" mass="13310">MSRIEVRLVEGRGLKDQDKVGTNDSYVELYFDEDYKQASSVVSNTNDPQWGETFTFQTGGKHKLYIKALDKDVGDKDKIGEATLDVSPALSGTPIDEWVKLKGSLGLRSHGEVHLVVRAI</sequence>
<name>A0AAD5X1D8_9FUNG</name>
<gene>
    <name evidence="4" type="ORF">HK097_002200</name>
</gene>
<dbReference type="AlphaFoldDB" id="A0AAD5X1D8"/>
<dbReference type="GO" id="GO:0005509">
    <property type="term" value="F:calcium ion binding"/>
    <property type="evidence" value="ECO:0007669"/>
    <property type="project" value="TreeGrafter"/>
</dbReference>
<keyword evidence="5" id="KW-1185">Reference proteome</keyword>
<dbReference type="PANTHER" id="PTHR45911:SF4">
    <property type="entry name" value="MULTIPLE C2 AND TRANSMEMBRANE DOMAIN-CONTAINING PROTEIN"/>
    <property type="match status" value="1"/>
</dbReference>
<feature type="domain" description="C2" evidence="3">
    <location>
        <begin position="1"/>
        <end position="99"/>
    </location>
</feature>
<dbReference type="PROSITE" id="PS50004">
    <property type="entry name" value="C2"/>
    <property type="match status" value="1"/>
</dbReference>
<comment type="caution">
    <text evidence="4">The sequence shown here is derived from an EMBL/GenBank/DDBJ whole genome shotgun (WGS) entry which is preliminary data.</text>
</comment>
<organism evidence="4 5">
    <name type="scientific">Rhizophlyctis rosea</name>
    <dbReference type="NCBI Taxonomy" id="64517"/>
    <lineage>
        <taxon>Eukaryota</taxon>
        <taxon>Fungi</taxon>
        <taxon>Fungi incertae sedis</taxon>
        <taxon>Chytridiomycota</taxon>
        <taxon>Chytridiomycota incertae sedis</taxon>
        <taxon>Chytridiomycetes</taxon>
        <taxon>Rhizophlyctidales</taxon>
        <taxon>Rhizophlyctidaceae</taxon>
        <taxon>Rhizophlyctis</taxon>
    </lineage>
</organism>
<evidence type="ECO:0000259" key="3">
    <source>
        <dbReference type="PROSITE" id="PS50004"/>
    </source>
</evidence>
<keyword evidence="2" id="KW-0106">Calcium</keyword>